<feature type="region of interest" description="Disordered" evidence="4">
    <location>
        <begin position="117"/>
        <end position="144"/>
    </location>
</feature>
<evidence type="ECO:0000313" key="6">
    <source>
        <dbReference type="EMBL" id="OMJ21204.1"/>
    </source>
</evidence>
<evidence type="ECO:0000256" key="3">
    <source>
        <dbReference type="SAM" id="Coils"/>
    </source>
</evidence>
<feature type="region of interest" description="Disordered" evidence="4">
    <location>
        <begin position="267"/>
        <end position="313"/>
    </location>
</feature>
<organism evidence="6 7">
    <name type="scientific">Smittium culicis</name>
    <dbReference type="NCBI Taxonomy" id="133412"/>
    <lineage>
        <taxon>Eukaryota</taxon>
        <taxon>Fungi</taxon>
        <taxon>Fungi incertae sedis</taxon>
        <taxon>Zoopagomycota</taxon>
        <taxon>Kickxellomycotina</taxon>
        <taxon>Harpellomycetes</taxon>
        <taxon>Harpellales</taxon>
        <taxon>Legeriomycetaceae</taxon>
        <taxon>Smittium</taxon>
    </lineage>
</organism>
<dbReference type="InterPro" id="IPR012943">
    <property type="entry name" value="Cnn_1N"/>
</dbReference>
<proteinExistence type="predicted"/>
<dbReference type="GO" id="GO:0005737">
    <property type="term" value="C:cytoplasm"/>
    <property type="evidence" value="ECO:0007669"/>
    <property type="project" value="UniProtKB-SubCell"/>
</dbReference>
<feature type="compositionally biased region" description="Low complexity" evidence="4">
    <location>
        <begin position="196"/>
        <end position="213"/>
    </location>
</feature>
<evidence type="ECO:0000313" key="7">
    <source>
        <dbReference type="Proteomes" id="UP000187283"/>
    </source>
</evidence>
<evidence type="ECO:0000256" key="2">
    <source>
        <dbReference type="ARBA" id="ARBA00022490"/>
    </source>
</evidence>
<keyword evidence="2" id="KW-0963">Cytoplasm</keyword>
<feature type="compositionally biased region" description="Basic residues" evidence="4">
    <location>
        <begin position="409"/>
        <end position="420"/>
    </location>
</feature>
<feature type="region of interest" description="Disordered" evidence="4">
    <location>
        <begin position="347"/>
        <end position="443"/>
    </location>
</feature>
<evidence type="ECO:0000259" key="5">
    <source>
        <dbReference type="Pfam" id="PF07989"/>
    </source>
</evidence>
<comment type="caution">
    <text evidence="6">The sequence shown here is derived from an EMBL/GenBank/DDBJ whole genome shotgun (WGS) entry which is preliminary data.</text>
</comment>
<feature type="compositionally biased region" description="Low complexity" evidence="4">
    <location>
        <begin position="377"/>
        <end position="408"/>
    </location>
</feature>
<dbReference type="AlphaFoldDB" id="A0A1R1Y373"/>
<dbReference type="Gene3D" id="1.20.5.1700">
    <property type="match status" value="1"/>
</dbReference>
<feature type="coiled-coil region" evidence="3">
    <location>
        <begin position="492"/>
        <end position="595"/>
    </location>
</feature>
<feature type="compositionally biased region" description="Basic and acidic residues" evidence="4">
    <location>
        <begin position="270"/>
        <end position="284"/>
    </location>
</feature>
<protein>
    <recommendedName>
        <fullName evidence="5">Centrosomin N-terminal motif 1 domain-containing protein</fullName>
    </recommendedName>
</protein>
<feature type="compositionally biased region" description="Polar residues" evidence="4">
    <location>
        <begin position="286"/>
        <end position="308"/>
    </location>
</feature>
<feature type="region of interest" description="Disordered" evidence="4">
    <location>
        <begin position="168"/>
        <end position="213"/>
    </location>
</feature>
<dbReference type="Proteomes" id="UP000187283">
    <property type="component" value="Unassembled WGS sequence"/>
</dbReference>
<dbReference type="GO" id="GO:0005815">
    <property type="term" value="C:microtubule organizing center"/>
    <property type="evidence" value="ECO:0007669"/>
    <property type="project" value="InterPro"/>
</dbReference>
<keyword evidence="7" id="KW-1185">Reference proteome</keyword>
<feature type="compositionally biased region" description="Polar residues" evidence="4">
    <location>
        <begin position="347"/>
        <end position="376"/>
    </location>
</feature>
<dbReference type="STRING" id="133412.A0A1R1Y373"/>
<evidence type="ECO:0000256" key="4">
    <source>
        <dbReference type="SAM" id="MobiDB-lite"/>
    </source>
</evidence>
<keyword evidence="3" id="KW-0175">Coiled coil</keyword>
<accession>A0A1R1Y373</accession>
<dbReference type="OrthoDB" id="10255000at2759"/>
<sequence length="848" mass="96136">MLGSAKHSDDCYWPQRKNEHLVNASNSSLDSNESFHIDPNAPVSKNSFYNSYANLPRNSPTPSIIYFDSAENPLKSPESNQSLYSKINPDLTTDFESHQLPINEFSRLSISDKDGYDNSNANSVSGSTQNIHTDSNSPKFQYKARDSSKKFIHKSLIKNQSIFSQSLSSNRPLSSIPTPTQYNSHNFHDSDTYSENFNSSRLNNHNNNPLFKNSELRVNDYPQKSPSFTLAKNRNITPTNLIIPKHKDLFSPSSLLRNNSLKYDNISQTKLDRNSSAKSERPEYKISNNPSIYKSLNENNPKRSSMVSSKPLYSPGYGQISSFQNRKSSLDNSAGYKHTRLKSDTSIFRSELKSNPNRSSSTAITPTSSNQASNPIRSNRSNRNSGSLLGANYNKPANNNNSAINSKTPLKKTPSRKSKTPSKIQTNSLALKPDSNSEDSVEIPKLDHIKSESSKIQELLKENFDLKIRNRTLMDSLNQLSYEGLEAIINDFTRARASNVRANNEISRLKDKISELKKSIKSMEKDLESSYKCDMQHGMSQEEHEFLESLKSQVIDLESQLEVSMNENKIITNDVKNLKSELERQCKINEQLRIDSFQERAKTELWQNLAQSPQRTNYSRNAGKKLPNLSIADSKNQNRLRTGTSTTIATSETLFNNFDSHSDFESTLPYFGYGSNLPELKSRPSYEELSKKKNLKNHLNSFDNYNNLKTKDINPKLLPLLDNPEELIGELEKLFEYKSDLEQKLLAGQQENEKLKAYINGPSFKNLSLSTNAFENAEMMFLKSKISNLESENSEKNNTIAKLSEFIKNLQDLVDKSSKSYLASLHESTVDPLLEHKVKSLLDVFKRI</sequence>
<feature type="coiled-coil region" evidence="3">
    <location>
        <begin position="772"/>
        <end position="799"/>
    </location>
</feature>
<reference evidence="6 7" key="1">
    <citation type="submission" date="2017-01" db="EMBL/GenBank/DDBJ databases">
        <authorList>
            <person name="Mah S.A."/>
            <person name="Swanson W.J."/>
            <person name="Moy G.W."/>
            <person name="Vacquier V.D."/>
        </authorList>
    </citation>
    <scope>NUCLEOTIDE SEQUENCE [LARGE SCALE GENOMIC DNA]</scope>
    <source>
        <strain evidence="6 7">GSMNP</strain>
    </source>
</reference>
<comment type="subcellular location">
    <subcellularLocation>
        <location evidence="1">Cytoplasm</location>
    </subcellularLocation>
</comment>
<dbReference type="EMBL" id="LSSN01001061">
    <property type="protein sequence ID" value="OMJ21204.1"/>
    <property type="molecule type" value="Genomic_DNA"/>
</dbReference>
<gene>
    <name evidence="6" type="ORF">AYI70_g3610</name>
</gene>
<feature type="compositionally biased region" description="Polar residues" evidence="4">
    <location>
        <begin position="176"/>
        <end position="185"/>
    </location>
</feature>
<evidence type="ECO:0000256" key="1">
    <source>
        <dbReference type="ARBA" id="ARBA00004496"/>
    </source>
</evidence>
<feature type="domain" description="Centrosomin N-terminal motif 1" evidence="5">
    <location>
        <begin position="452"/>
        <end position="527"/>
    </location>
</feature>
<dbReference type="Pfam" id="PF07989">
    <property type="entry name" value="Cnn_1N"/>
    <property type="match status" value="1"/>
</dbReference>
<name>A0A1R1Y373_9FUNG</name>
<feature type="compositionally biased region" description="Polar residues" evidence="4">
    <location>
        <begin position="117"/>
        <end position="139"/>
    </location>
</feature>